<dbReference type="RefSeq" id="XP_018127212.1">
    <property type="nucleotide sequence ID" value="XM_018278059.2"/>
</dbReference>
<feature type="compositionally biased region" description="Low complexity" evidence="1">
    <location>
        <begin position="138"/>
        <end position="152"/>
    </location>
</feature>
<dbReference type="GeneID" id="28842024"/>
<dbReference type="AlphaFoldDB" id="A0A1B8GC98"/>
<evidence type="ECO:0000313" key="3">
    <source>
        <dbReference type="EMBL" id="OBT93479.1"/>
    </source>
</evidence>
<dbReference type="STRING" id="342668.A0A1B8GC98"/>
<organism evidence="3 4">
    <name type="scientific">Pseudogymnoascus verrucosus</name>
    <dbReference type="NCBI Taxonomy" id="342668"/>
    <lineage>
        <taxon>Eukaryota</taxon>
        <taxon>Fungi</taxon>
        <taxon>Dikarya</taxon>
        <taxon>Ascomycota</taxon>
        <taxon>Pezizomycotina</taxon>
        <taxon>Leotiomycetes</taxon>
        <taxon>Thelebolales</taxon>
        <taxon>Thelebolaceae</taxon>
        <taxon>Pseudogymnoascus</taxon>
    </lineage>
</organism>
<feature type="compositionally biased region" description="Polar residues" evidence="1">
    <location>
        <begin position="297"/>
        <end position="311"/>
    </location>
</feature>
<feature type="compositionally biased region" description="Low complexity" evidence="1">
    <location>
        <begin position="278"/>
        <end position="290"/>
    </location>
</feature>
<feature type="compositionally biased region" description="Gly residues" evidence="1">
    <location>
        <begin position="658"/>
        <end position="669"/>
    </location>
</feature>
<feature type="compositionally biased region" description="Basic residues" evidence="1">
    <location>
        <begin position="72"/>
        <end position="81"/>
    </location>
</feature>
<feature type="compositionally biased region" description="Basic and acidic residues" evidence="1">
    <location>
        <begin position="634"/>
        <end position="651"/>
    </location>
</feature>
<dbReference type="InterPro" id="IPR014840">
    <property type="entry name" value="HRD"/>
</dbReference>
<feature type="region of interest" description="Disordered" evidence="1">
    <location>
        <begin position="478"/>
        <end position="536"/>
    </location>
</feature>
<feature type="compositionally biased region" description="Pro residues" evidence="1">
    <location>
        <begin position="222"/>
        <end position="232"/>
    </location>
</feature>
<feature type="compositionally biased region" description="Polar residues" evidence="1">
    <location>
        <begin position="325"/>
        <end position="352"/>
    </location>
</feature>
<evidence type="ECO:0000256" key="1">
    <source>
        <dbReference type="SAM" id="MobiDB-lite"/>
    </source>
</evidence>
<feature type="compositionally biased region" description="Low complexity" evidence="1">
    <location>
        <begin position="179"/>
        <end position="200"/>
    </location>
</feature>
<keyword evidence="4" id="KW-1185">Reference proteome</keyword>
<dbReference type="Pfam" id="PF08729">
    <property type="entry name" value="HUN"/>
    <property type="match status" value="1"/>
</dbReference>
<feature type="domain" description="Hpc2-related" evidence="2">
    <location>
        <begin position="526"/>
        <end position="564"/>
    </location>
</feature>
<feature type="region of interest" description="Disordered" evidence="1">
    <location>
        <begin position="1"/>
        <end position="378"/>
    </location>
</feature>
<feature type="compositionally biased region" description="Basic and acidic residues" evidence="1">
    <location>
        <begin position="609"/>
        <end position="623"/>
    </location>
</feature>
<proteinExistence type="predicted"/>
<accession>A0A1B8GC98</accession>
<reference evidence="4" key="2">
    <citation type="journal article" date="2018" name="Nat. Commun.">
        <title>Extreme sensitivity to ultraviolet light in the fungal pathogen causing white-nose syndrome of bats.</title>
        <authorList>
            <person name="Palmer J.M."/>
            <person name="Drees K.P."/>
            <person name="Foster J.T."/>
            <person name="Lindner D.L."/>
        </authorList>
    </citation>
    <scope>NUCLEOTIDE SEQUENCE [LARGE SCALE GENOMIC DNA]</scope>
    <source>
        <strain evidence="4">UAMH 10579</strain>
    </source>
</reference>
<sequence length="681" mass="71597">MSGVDGPSNNGISRYSSSPELSSPPPCSPSDPGSPAARQLLRDQRDAQDSNIVGSGGGVVDERASLPSAPPARKKPGRKPKVPIVADGASATSTDTKPKRTRKPREAKDPNAAPVPRKKRVTASNNTTATQDADEDNNNTTTTAARPAHAATRQSKLTDMNMRPAANEPGYRILNEPFQPQAQQQQQYNAAAAAATAAAAGPQNGKFEDIQKSTPVSFFNSAPPPQPQPQPSQQPQQSQPMRSSGQNYDPIRSNYDPVRENVPSHNPYHAQMSPKPAPSNRASASPSIASLVDPPHQASTSPSMAAQSFFQHQMKMHTSVPPSPTSNRVVPSPTLNPSTGPSPSSGVQSATRSRQEEAKPYVRAPAPPPSFTPNPAQITSISKPVSTITAAPKPSKPIDATPPPLPGQGNSFFNAPKDGTESRAPTIVLHIPLNGGSNKYINFTRLAEERYGWDALHPRLAAQRERLARVAAAGAALEKSGHKESGDEMSLDMSDNEGDNSNVEMGGVSDGRTGTDAGKKVVKKRKMKEDDYDKEDDFVDDSDLLWEEQAAASVDGFFVYSGPLVPDGEKPTLERGEGGKRGRGGSRGRGGARVASGTRGGHAGAAGKEGGKDGGGKEGKETRGGGATRKPRVTKADRARRDAEKVERERMGVLAARGGYGGVGGGHHLGGTPMVFETGAA</sequence>
<dbReference type="OrthoDB" id="5576775at2759"/>
<gene>
    <name evidence="3" type="ORF">VE01_08638</name>
</gene>
<reference evidence="3 4" key="1">
    <citation type="submission" date="2016-03" db="EMBL/GenBank/DDBJ databases">
        <title>Comparative genomics of Pseudogymnoascus destructans, the fungus causing white-nose syndrome of bats.</title>
        <authorList>
            <person name="Palmer J.M."/>
            <person name="Drees K.P."/>
            <person name="Foster J.T."/>
            <person name="Lindner D.L."/>
        </authorList>
    </citation>
    <scope>NUCLEOTIDE SEQUENCE [LARGE SCALE GENOMIC DNA]</scope>
    <source>
        <strain evidence="3 4">UAMH 10579</strain>
    </source>
</reference>
<evidence type="ECO:0000259" key="2">
    <source>
        <dbReference type="Pfam" id="PF08729"/>
    </source>
</evidence>
<name>A0A1B8GC98_9PEZI</name>
<feature type="compositionally biased region" description="Basic and acidic residues" evidence="1">
    <location>
        <begin position="567"/>
        <end position="580"/>
    </location>
</feature>
<feature type="region of interest" description="Disordered" evidence="1">
    <location>
        <begin position="560"/>
        <end position="681"/>
    </location>
</feature>
<dbReference type="Proteomes" id="UP000091956">
    <property type="component" value="Unassembled WGS sequence"/>
</dbReference>
<feature type="compositionally biased region" description="Gly residues" evidence="1">
    <location>
        <begin position="598"/>
        <end position="608"/>
    </location>
</feature>
<feature type="compositionally biased region" description="Acidic residues" evidence="1">
    <location>
        <begin position="487"/>
        <end position="498"/>
    </location>
</feature>
<evidence type="ECO:0000313" key="4">
    <source>
        <dbReference type="Proteomes" id="UP000091956"/>
    </source>
</evidence>
<protein>
    <recommendedName>
        <fullName evidence="2">Hpc2-related domain-containing protein</fullName>
    </recommendedName>
</protein>
<dbReference type="EMBL" id="KV460253">
    <property type="protein sequence ID" value="OBT93479.1"/>
    <property type="molecule type" value="Genomic_DNA"/>
</dbReference>